<dbReference type="AlphaFoldDB" id="A0A7E4VZI2"/>
<evidence type="ECO:0000313" key="2">
    <source>
        <dbReference type="WBParaSite" id="Pan_g5295.t1"/>
    </source>
</evidence>
<protein>
    <submittedName>
        <fullName evidence="2">Nucleotid_trans domain-containing protein</fullName>
    </submittedName>
</protein>
<keyword evidence="1" id="KW-1185">Reference proteome</keyword>
<sequence length="275" mass="31466">MVGDPDSVKQHHQSNVTINFLKESGIKMHYISNSITTAPTLSQVSRLLATAMPFSEEYTDDDIFITADADMMPFHLKNHIPNILADQKAYFYNADCTGPIRVPPKRGNYKVPMYPMSTISATVATWREIMGLSSTNYGGHEIEEYLENEFGQEYFHLINVNTRGFRGSSVWYADQSLVSYKVAEWFKANPKNRAAATLTRGGCYPRIDRIRWPNPSEMLKQNLNQLGDAHLLANGYTDSQWKLFEPLVQLVFNGSKYDYLRSRLTKYRMDYVSSV</sequence>
<organism evidence="1 2">
    <name type="scientific">Panagrellus redivivus</name>
    <name type="common">Microworm</name>
    <dbReference type="NCBI Taxonomy" id="6233"/>
    <lineage>
        <taxon>Eukaryota</taxon>
        <taxon>Metazoa</taxon>
        <taxon>Ecdysozoa</taxon>
        <taxon>Nematoda</taxon>
        <taxon>Chromadorea</taxon>
        <taxon>Rhabditida</taxon>
        <taxon>Tylenchina</taxon>
        <taxon>Panagrolaimomorpha</taxon>
        <taxon>Panagrolaimoidea</taxon>
        <taxon>Panagrolaimidae</taxon>
        <taxon>Panagrellus</taxon>
    </lineage>
</organism>
<name>A0A7E4VZI2_PANRE</name>
<evidence type="ECO:0000313" key="1">
    <source>
        <dbReference type="Proteomes" id="UP000492821"/>
    </source>
</evidence>
<reference evidence="2" key="2">
    <citation type="submission" date="2020-10" db="UniProtKB">
        <authorList>
            <consortium name="WormBaseParasite"/>
        </authorList>
    </citation>
    <scope>IDENTIFICATION</scope>
</reference>
<dbReference type="Proteomes" id="UP000492821">
    <property type="component" value="Unassembled WGS sequence"/>
</dbReference>
<dbReference type="WBParaSite" id="Pan_g5295.t1">
    <property type="protein sequence ID" value="Pan_g5295.t1"/>
    <property type="gene ID" value="Pan_g5295"/>
</dbReference>
<proteinExistence type="predicted"/>
<reference evidence="1" key="1">
    <citation type="journal article" date="2013" name="Genetics">
        <title>The draft genome and transcriptome of Panagrellus redivivus are shaped by the harsh demands of a free-living lifestyle.</title>
        <authorList>
            <person name="Srinivasan J."/>
            <person name="Dillman A.R."/>
            <person name="Macchietto M.G."/>
            <person name="Heikkinen L."/>
            <person name="Lakso M."/>
            <person name="Fracchia K.M."/>
            <person name="Antoshechkin I."/>
            <person name="Mortazavi A."/>
            <person name="Wong G."/>
            <person name="Sternberg P.W."/>
        </authorList>
    </citation>
    <scope>NUCLEOTIDE SEQUENCE [LARGE SCALE GENOMIC DNA]</scope>
    <source>
        <strain evidence="1">MT8872</strain>
    </source>
</reference>
<accession>A0A7E4VZI2</accession>